<dbReference type="PROSITE" id="PS00761">
    <property type="entry name" value="SPASE_I_3"/>
    <property type="match status" value="1"/>
</dbReference>
<evidence type="ECO:0000256" key="1">
    <source>
        <dbReference type="ARBA" id="ARBA00000677"/>
    </source>
</evidence>
<feature type="domain" description="Peptidase S26" evidence="8">
    <location>
        <begin position="22"/>
        <end position="226"/>
    </location>
</feature>
<comment type="catalytic activity">
    <reaction evidence="1 7">
        <text>Cleavage of hydrophobic, N-terminal signal or leader sequences from secreted and periplasmic proteins.</text>
        <dbReference type="EC" id="3.4.21.89"/>
    </reaction>
</comment>
<dbReference type="GO" id="GO:0005886">
    <property type="term" value="C:plasma membrane"/>
    <property type="evidence" value="ECO:0007669"/>
    <property type="project" value="UniProtKB-SubCell"/>
</dbReference>
<dbReference type="GO" id="GO:0009003">
    <property type="term" value="F:signal peptidase activity"/>
    <property type="evidence" value="ECO:0007669"/>
    <property type="project" value="UniProtKB-EC"/>
</dbReference>
<keyword evidence="7" id="KW-0472">Membrane</keyword>
<keyword evidence="7" id="KW-1133">Transmembrane helix</keyword>
<comment type="subcellular location">
    <subcellularLocation>
        <location evidence="2">Cell membrane</location>
        <topology evidence="2">Single-pass type II membrane protein</topology>
    </subcellularLocation>
    <subcellularLocation>
        <location evidence="7">Membrane</location>
        <topology evidence="7">Single-pass type II membrane protein</topology>
    </subcellularLocation>
</comment>
<proteinExistence type="inferred from homology"/>
<dbReference type="PANTHER" id="PTHR43390">
    <property type="entry name" value="SIGNAL PEPTIDASE I"/>
    <property type="match status" value="1"/>
</dbReference>
<dbReference type="GO" id="GO:0006465">
    <property type="term" value="P:signal peptide processing"/>
    <property type="evidence" value="ECO:0007669"/>
    <property type="project" value="InterPro"/>
</dbReference>
<dbReference type="InterPro" id="IPR000223">
    <property type="entry name" value="Pept_S26A_signal_pept_1"/>
</dbReference>
<dbReference type="EMBL" id="WMLB01000003">
    <property type="protein sequence ID" value="MTH66896.1"/>
    <property type="molecule type" value="Genomic_DNA"/>
</dbReference>
<dbReference type="AlphaFoldDB" id="A0A6I3M6E2"/>
<evidence type="ECO:0000256" key="7">
    <source>
        <dbReference type="RuleBase" id="RU362042"/>
    </source>
</evidence>
<evidence type="ECO:0000256" key="2">
    <source>
        <dbReference type="ARBA" id="ARBA00004401"/>
    </source>
</evidence>
<accession>A0A6I3M6E2</accession>
<keyword evidence="7" id="KW-0812">Transmembrane</keyword>
<comment type="similarity">
    <text evidence="3 7">Belongs to the peptidase S26 family.</text>
</comment>
<dbReference type="EC" id="3.4.21.89" evidence="4 7"/>
<evidence type="ECO:0000256" key="3">
    <source>
        <dbReference type="ARBA" id="ARBA00009370"/>
    </source>
</evidence>
<dbReference type="Gene3D" id="2.10.109.10">
    <property type="entry name" value="Umud Fragment, subunit A"/>
    <property type="match status" value="1"/>
</dbReference>
<feature type="transmembrane region" description="Helical" evidence="7">
    <location>
        <begin position="19"/>
        <end position="38"/>
    </location>
</feature>
<reference evidence="9 10" key="1">
    <citation type="submission" date="2019-11" db="EMBL/GenBank/DDBJ databases">
        <title>Agromyces kandeliae sp. nov., isolated from mangrove soil.</title>
        <authorList>
            <person name="Wang R."/>
        </authorList>
    </citation>
    <scope>NUCLEOTIDE SEQUENCE [LARGE SCALE GENOMIC DNA]</scope>
    <source>
        <strain evidence="9 10">JCM 11433</strain>
    </source>
</reference>
<dbReference type="PANTHER" id="PTHR43390:SF1">
    <property type="entry name" value="CHLOROPLAST PROCESSING PEPTIDASE"/>
    <property type="match status" value="1"/>
</dbReference>
<feature type="active site" evidence="6">
    <location>
        <position position="47"/>
    </location>
</feature>
<keyword evidence="5 7" id="KW-0378">Hydrolase</keyword>
<dbReference type="SUPFAM" id="SSF51306">
    <property type="entry name" value="LexA/Signal peptidase"/>
    <property type="match status" value="1"/>
</dbReference>
<dbReference type="OrthoDB" id="9815782at2"/>
<protein>
    <recommendedName>
        <fullName evidence="4 7">Signal peptidase I</fullName>
        <ecNumber evidence="4 7">3.4.21.89</ecNumber>
    </recommendedName>
</protein>
<evidence type="ECO:0000259" key="8">
    <source>
        <dbReference type="Pfam" id="PF10502"/>
    </source>
</evidence>
<dbReference type="InterPro" id="IPR019758">
    <property type="entry name" value="Pept_S26A_signal_pept_1_CS"/>
</dbReference>
<evidence type="ECO:0000313" key="9">
    <source>
        <dbReference type="EMBL" id="MTH66896.1"/>
    </source>
</evidence>
<keyword evidence="10" id="KW-1185">Reference proteome</keyword>
<organism evidence="9 10">
    <name type="scientific">Agromyces bracchium</name>
    <dbReference type="NCBI Taxonomy" id="88376"/>
    <lineage>
        <taxon>Bacteria</taxon>
        <taxon>Bacillati</taxon>
        <taxon>Actinomycetota</taxon>
        <taxon>Actinomycetes</taxon>
        <taxon>Micrococcales</taxon>
        <taxon>Microbacteriaceae</taxon>
        <taxon>Agromyces</taxon>
    </lineage>
</organism>
<dbReference type="GO" id="GO:0004252">
    <property type="term" value="F:serine-type endopeptidase activity"/>
    <property type="evidence" value="ECO:0007669"/>
    <property type="project" value="InterPro"/>
</dbReference>
<dbReference type="PRINTS" id="PR00727">
    <property type="entry name" value="LEADERPTASE"/>
</dbReference>
<sequence length="235" mass="25255">MTTEPAAPRPRWRRVLGSFWGQLLLAFLVVGLILTFLAKPYVVPSGSMLETLEPGDRILVNRIAFLGSEPVTGDIIVFDADDAWDVPASAPTDPIRTALRWVGEVTGFGPSGPHTLVKRVIGSSGEVVACCDATGAVLVDGRPIDEPYVSNDFAFEEGTLDCTTTPRSSRCFDEVTVPDESYLVLGDNRSGSRDSAYACRSADASDDCWRWASHAGIVGEVAAVLWPIPRWGALG</sequence>
<dbReference type="Pfam" id="PF10502">
    <property type="entry name" value="Peptidase_S26"/>
    <property type="match status" value="1"/>
</dbReference>
<comment type="caution">
    <text evidence="9">The sequence shown here is derived from an EMBL/GenBank/DDBJ whole genome shotgun (WGS) entry which is preliminary data.</text>
</comment>
<feature type="active site" evidence="6">
    <location>
        <position position="118"/>
    </location>
</feature>
<keyword evidence="7" id="KW-0645">Protease</keyword>
<dbReference type="InterPro" id="IPR019533">
    <property type="entry name" value="Peptidase_S26"/>
</dbReference>
<dbReference type="RefSeq" id="WP_155050030.1">
    <property type="nucleotide sequence ID" value="NZ_BAAAIB010000001.1"/>
</dbReference>
<dbReference type="CDD" id="cd06530">
    <property type="entry name" value="S26_SPase_I"/>
    <property type="match status" value="1"/>
</dbReference>
<gene>
    <name evidence="9" type="primary">lepB</name>
    <name evidence="9" type="ORF">GJ743_00750</name>
</gene>
<dbReference type="Proteomes" id="UP000433071">
    <property type="component" value="Unassembled WGS sequence"/>
</dbReference>
<dbReference type="NCBIfam" id="TIGR02227">
    <property type="entry name" value="sigpep_I_bact"/>
    <property type="match status" value="1"/>
</dbReference>
<evidence type="ECO:0000256" key="4">
    <source>
        <dbReference type="ARBA" id="ARBA00013208"/>
    </source>
</evidence>
<evidence type="ECO:0000256" key="6">
    <source>
        <dbReference type="PIRSR" id="PIRSR600223-1"/>
    </source>
</evidence>
<evidence type="ECO:0000313" key="10">
    <source>
        <dbReference type="Proteomes" id="UP000433071"/>
    </source>
</evidence>
<name>A0A6I3M6E2_9MICO</name>
<evidence type="ECO:0000256" key="5">
    <source>
        <dbReference type="ARBA" id="ARBA00022801"/>
    </source>
</evidence>
<dbReference type="InterPro" id="IPR036286">
    <property type="entry name" value="LexA/Signal_pep-like_sf"/>
</dbReference>